<proteinExistence type="predicted"/>
<name>A0A6V6ZEA3_9FLAO</name>
<reference evidence="2 3" key="1">
    <citation type="submission" date="2020-06" db="EMBL/GenBank/DDBJ databases">
        <authorList>
            <person name="Criscuolo A."/>
        </authorList>
    </citation>
    <scope>NUCLEOTIDE SEQUENCE [LARGE SCALE GENOMIC DNA]</scope>
    <source>
        <strain evidence="3">CIP 110025</strain>
    </source>
</reference>
<gene>
    <name evidence="2" type="ORF">FLACHUCJ7_04639</name>
</gene>
<accession>A0A6V6ZEA3</accession>
<feature type="chain" id="PRO_5027861377" description="Histidine kinase" evidence="1">
    <location>
        <begin position="19"/>
        <end position="314"/>
    </location>
</feature>
<evidence type="ECO:0000313" key="3">
    <source>
        <dbReference type="Proteomes" id="UP000556700"/>
    </source>
</evidence>
<dbReference type="RefSeq" id="WP_031457544.1">
    <property type="nucleotide sequence ID" value="NZ_CAIJDO010000365.1"/>
</dbReference>
<evidence type="ECO:0000256" key="1">
    <source>
        <dbReference type="SAM" id="SignalP"/>
    </source>
</evidence>
<protein>
    <recommendedName>
        <fullName evidence="4">Histidine kinase</fullName>
    </recommendedName>
</protein>
<dbReference type="Proteomes" id="UP000556700">
    <property type="component" value="Unassembled WGS sequence"/>
</dbReference>
<comment type="caution">
    <text evidence="2">The sequence shown here is derived from an EMBL/GenBank/DDBJ whole genome shotgun (WGS) entry which is preliminary data.</text>
</comment>
<feature type="signal peptide" evidence="1">
    <location>
        <begin position="1"/>
        <end position="18"/>
    </location>
</feature>
<keyword evidence="3" id="KW-1185">Reference proteome</keyword>
<dbReference type="EMBL" id="CAIJDO010000365">
    <property type="protein sequence ID" value="CAD0009999.1"/>
    <property type="molecule type" value="Genomic_DNA"/>
</dbReference>
<keyword evidence="1" id="KW-0732">Signal</keyword>
<evidence type="ECO:0000313" key="2">
    <source>
        <dbReference type="EMBL" id="CAD0009999.1"/>
    </source>
</evidence>
<dbReference type="Gene3D" id="2.130.10.10">
    <property type="entry name" value="YVTN repeat-like/Quinoprotein amine dehydrogenase"/>
    <property type="match status" value="2"/>
</dbReference>
<sequence>MKQTTFLVLMLLSININAQTFLELYSSENSNISENDLKSILADKKSNNKLIGTSNSGLLKFDNVKFENIKEVKGEYFGPLYKDRNEKTWVSSSNPEELYLIKSNNEVEKITSKVLKEIDGVIAISEDKQGNIYFGGKGLVKYDGKNWSKIKLPNNSITIRTLDISSNNTIAIGHNSGLLIGKENNWKSYDEETDKLQLSTVRAVKFLNDNKLIIGYGGGFGNGGFSVKEGEKWTHFNKSNSKISDHMVRDIEIDANNTLWMATNNGLVKFTEKGELTSILFREGMYKNTILDISIDNDSVLWIATNFGVIKFKE</sequence>
<organism evidence="2 3">
    <name type="scientific">Flavobacterium chungangense</name>
    <dbReference type="NCBI Taxonomy" id="554283"/>
    <lineage>
        <taxon>Bacteria</taxon>
        <taxon>Pseudomonadati</taxon>
        <taxon>Bacteroidota</taxon>
        <taxon>Flavobacteriia</taxon>
        <taxon>Flavobacteriales</taxon>
        <taxon>Flavobacteriaceae</taxon>
        <taxon>Flavobacterium</taxon>
    </lineage>
</organism>
<dbReference type="InterPro" id="IPR015943">
    <property type="entry name" value="WD40/YVTN_repeat-like_dom_sf"/>
</dbReference>
<dbReference type="SUPFAM" id="SSF63829">
    <property type="entry name" value="Calcium-dependent phosphotriesterase"/>
    <property type="match status" value="1"/>
</dbReference>
<dbReference type="AlphaFoldDB" id="A0A6V6ZEA3"/>
<evidence type="ECO:0008006" key="4">
    <source>
        <dbReference type="Google" id="ProtNLM"/>
    </source>
</evidence>